<keyword evidence="1" id="KW-0175">Coiled coil</keyword>
<evidence type="ECO:0000313" key="3">
    <source>
        <dbReference type="Proteomes" id="UP000664132"/>
    </source>
</evidence>
<protein>
    <recommendedName>
        <fullName evidence="4">Ubiquinol-cytochrome-c reductase cytochrome c1</fullName>
    </recommendedName>
</protein>
<organism evidence="2 3">
    <name type="scientific">Cadophora malorum</name>
    <dbReference type="NCBI Taxonomy" id="108018"/>
    <lineage>
        <taxon>Eukaryota</taxon>
        <taxon>Fungi</taxon>
        <taxon>Dikarya</taxon>
        <taxon>Ascomycota</taxon>
        <taxon>Pezizomycotina</taxon>
        <taxon>Leotiomycetes</taxon>
        <taxon>Helotiales</taxon>
        <taxon>Ploettnerulaceae</taxon>
        <taxon>Cadophora</taxon>
    </lineage>
</organism>
<feature type="coiled-coil region" evidence="1">
    <location>
        <begin position="366"/>
        <end position="400"/>
    </location>
</feature>
<evidence type="ECO:0000313" key="2">
    <source>
        <dbReference type="EMBL" id="KAG4426849.1"/>
    </source>
</evidence>
<dbReference type="OrthoDB" id="5324651at2759"/>
<dbReference type="EMBL" id="JAFJYH010000001">
    <property type="protein sequence ID" value="KAG4426849.1"/>
    <property type="molecule type" value="Genomic_DNA"/>
</dbReference>
<sequence length="446" mass="50258">MSSGATMSDSDLDKMGVYLAYRDIFKNRLAKLRKRSKVRNVVEKHKDHLHHMQLADSTDSKKICRILGNLLAARLFESESIATATFPTLFSPRESGNNTALIVKCVEDDFDRECGQRDGTNSNALPFLDIIRSPDTRMPNGASSESAPTVRQHRIDRKSGRIRKPTRATTKRTGSILQVGEGKEAAPKEGLCGGKEKGKNGLKRTPDCDIIPTNPTYLPSKLQHLVFTQTQRLLEECCYTFAEKWFPSMLKANGWDAPEAVELTQWWKTLSKCDIPATAIALSHGQSLAVLFKRALSIRHCAVHRRPRIPVKKVGEMVRDAWLLSQALRDDLRGAQLLHWHKELENLVAHLQSRANFQREVAVAELQNIHNAKVEIEERLAELESRASQLTQSLEAEGRTHRPIDAETLRPLEEALSRPTLAKALPITAQDQVWQWIENSVGMIIY</sequence>
<proteinExistence type="predicted"/>
<accession>A0A8H8BX14</accession>
<comment type="caution">
    <text evidence="2">The sequence shown here is derived from an EMBL/GenBank/DDBJ whole genome shotgun (WGS) entry which is preliminary data.</text>
</comment>
<dbReference type="Proteomes" id="UP000664132">
    <property type="component" value="Unassembled WGS sequence"/>
</dbReference>
<gene>
    <name evidence="2" type="ORF">IFR04_000280</name>
</gene>
<evidence type="ECO:0000256" key="1">
    <source>
        <dbReference type="SAM" id="Coils"/>
    </source>
</evidence>
<keyword evidence="3" id="KW-1185">Reference proteome</keyword>
<reference evidence="2" key="1">
    <citation type="submission" date="2021-02" db="EMBL/GenBank/DDBJ databases">
        <title>Genome sequence Cadophora malorum strain M34.</title>
        <authorList>
            <person name="Stefanovic E."/>
            <person name="Vu D."/>
            <person name="Scully C."/>
            <person name="Dijksterhuis J."/>
            <person name="Roader J."/>
            <person name="Houbraken J."/>
        </authorList>
    </citation>
    <scope>NUCLEOTIDE SEQUENCE</scope>
    <source>
        <strain evidence="2">M34</strain>
    </source>
</reference>
<name>A0A8H8BX14_9HELO</name>
<dbReference type="AlphaFoldDB" id="A0A8H8BX14"/>
<evidence type="ECO:0008006" key="4">
    <source>
        <dbReference type="Google" id="ProtNLM"/>
    </source>
</evidence>